<gene>
    <name evidence="1" type="ORF">GCM10011399_01460</name>
</gene>
<protein>
    <recommendedName>
        <fullName evidence="3">Helix-turn-helix domain-containing protein</fullName>
    </recommendedName>
</protein>
<evidence type="ECO:0000313" key="2">
    <source>
        <dbReference type="Proteomes" id="UP000598775"/>
    </source>
</evidence>
<organism evidence="1 2">
    <name type="scientific">Subtercola lobariae</name>
    <dbReference type="NCBI Taxonomy" id="1588641"/>
    <lineage>
        <taxon>Bacteria</taxon>
        <taxon>Bacillati</taxon>
        <taxon>Actinomycetota</taxon>
        <taxon>Actinomycetes</taxon>
        <taxon>Micrococcales</taxon>
        <taxon>Microbacteriaceae</taxon>
        <taxon>Subtercola</taxon>
    </lineage>
</organism>
<keyword evidence="2" id="KW-1185">Reference proteome</keyword>
<dbReference type="Proteomes" id="UP000598775">
    <property type="component" value="Unassembled WGS sequence"/>
</dbReference>
<name>A0A917B138_9MICO</name>
<comment type="caution">
    <text evidence="1">The sequence shown here is derived from an EMBL/GenBank/DDBJ whole genome shotgun (WGS) entry which is preliminary data.</text>
</comment>
<dbReference type="RefSeq" id="WP_188672161.1">
    <property type="nucleotide sequence ID" value="NZ_BMGP01000001.1"/>
</dbReference>
<sequence length="63" mass="6935">MTIDEIRTKATINLWPDTGELLNLSKNSVYAAAKVGEIPTLRIGQRYIVPVAPLLKLLGLEES</sequence>
<reference evidence="1 2" key="1">
    <citation type="journal article" date="2014" name="Int. J. Syst. Evol. Microbiol.">
        <title>Complete genome sequence of Corynebacterium casei LMG S-19264T (=DSM 44701T), isolated from a smear-ripened cheese.</title>
        <authorList>
            <consortium name="US DOE Joint Genome Institute (JGI-PGF)"/>
            <person name="Walter F."/>
            <person name="Albersmeier A."/>
            <person name="Kalinowski J."/>
            <person name="Ruckert C."/>
        </authorList>
    </citation>
    <scope>NUCLEOTIDE SEQUENCE [LARGE SCALE GENOMIC DNA]</scope>
    <source>
        <strain evidence="1 2">CGMCC 1.12976</strain>
    </source>
</reference>
<dbReference type="EMBL" id="BMGP01000001">
    <property type="protein sequence ID" value="GGF11343.1"/>
    <property type="molecule type" value="Genomic_DNA"/>
</dbReference>
<evidence type="ECO:0000313" key="1">
    <source>
        <dbReference type="EMBL" id="GGF11343.1"/>
    </source>
</evidence>
<proteinExistence type="predicted"/>
<dbReference type="AlphaFoldDB" id="A0A917B138"/>
<evidence type="ECO:0008006" key="3">
    <source>
        <dbReference type="Google" id="ProtNLM"/>
    </source>
</evidence>
<accession>A0A917B138</accession>